<dbReference type="KEGG" id="sxi:SXIM_54680"/>
<dbReference type="GO" id="GO:0016787">
    <property type="term" value="F:hydrolase activity"/>
    <property type="evidence" value="ECO:0007669"/>
    <property type="project" value="UniProtKB-KW"/>
</dbReference>
<dbReference type="InterPro" id="IPR006439">
    <property type="entry name" value="HAD-SF_hydro_IA"/>
</dbReference>
<dbReference type="InterPro" id="IPR023214">
    <property type="entry name" value="HAD_sf"/>
</dbReference>
<dbReference type="Proteomes" id="UP000034034">
    <property type="component" value="Chromosome"/>
</dbReference>
<dbReference type="Gene3D" id="3.40.50.1000">
    <property type="entry name" value="HAD superfamily/HAD-like"/>
    <property type="match status" value="1"/>
</dbReference>
<dbReference type="PANTHER" id="PTHR43611">
    <property type="entry name" value="ALPHA-D-GLUCOSE 1-PHOSPHATE PHOSPHATASE"/>
    <property type="match status" value="1"/>
</dbReference>
<dbReference type="HOGENOM" id="CLU_045011_9_4_11"/>
<dbReference type="STRING" id="408015.SXIM_54680"/>
<evidence type="ECO:0000313" key="2">
    <source>
        <dbReference type="Proteomes" id="UP000034034"/>
    </source>
</evidence>
<dbReference type="NCBIfam" id="TIGR01509">
    <property type="entry name" value="HAD-SF-IA-v3"/>
    <property type="match status" value="1"/>
</dbReference>
<name>A0A0F7G0R5_9ACTN</name>
<dbReference type="SUPFAM" id="SSF56784">
    <property type="entry name" value="HAD-like"/>
    <property type="match status" value="1"/>
</dbReference>
<reference evidence="1" key="1">
    <citation type="submission" date="2019-08" db="EMBL/GenBank/DDBJ databases">
        <title>Complete genome sequence of a mangrove-derived Streptomyces xiamenensis.</title>
        <authorList>
            <person name="Xu J."/>
        </authorList>
    </citation>
    <scope>NUCLEOTIDE SEQUENCE</scope>
    <source>
        <strain evidence="1">318</strain>
    </source>
</reference>
<organism evidence="1 2">
    <name type="scientific">Streptomyces xiamenensis</name>
    <dbReference type="NCBI Taxonomy" id="408015"/>
    <lineage>
        <taxon>Bacteria</taxon>
        <taxon>Bacillati</taxon>
        <taxon>Actinomycetota</taxon>
        <taxon>Actinomycetes</taxon>
        <taxon>Kitasatosporales</taxon>
        <taxon>Streptomycetaceae</taxon>
        <taxon>Streptomyces</taxon>
    </lineage>
</organism>
<dbReference type="AlphaFoldDB" id="A0A0F7G0R5"/>
<accession>A0A0F7G0R5</accession>
<keyword evidence="2" id="KW-1185">Reference proteome</keyword>
<dbReference type="InterPro" id="IPR036412">
    <property type="entry name" value="HAD-like_sf"/>
</dbReference>
<dbReference type="NCBIfam" id="TIGR01549">
    <property type="entry name" value="HAD-SF-IA-v1"/>
    <property type="match status" value="1"/>
</dbReference>
<proteinExistence type="predicted"/>
<gene>
    <name evidence="1" type="ORF">SXIM_54680</name>
</gene>
<dbReference type="EMBL" id="CP009922">
    <property type="protein sequence ID" value="AKG46852.1"/>
    <property type="molecule type" value="Genomic_DNA"/>
</dbReference>
<sequence length="197" mass="21324">MLCDLDNVIRFYDTRELASLERRAGLAEGTTQRVAFAPETDLPLLLGEITKEQWVESIVVGLAGQIPEAQARELGTALANAPFHADSVVVDMLVQVRTHVPLVLVTNATVELEDDLVSLGLAGFADHVISSARVGVAKPDQKIYEIAAGQAGVALDRCLFVDDRLENVEAAVRLGMTGVHYREPADLREALAVLLDR</sequence>
<dbReference type="PANTHER" id="PTHR43611:SF3">
    <property type="entry name" value="FLAVIN MONONUCLEOTIDE HYDROLASE 1, CHLOROPLATIC"/>
    <property type="match status" value="1"/>
</dbReference>
<dbReference type="Pfam" id="PF00702">
    <property type="entry name" value="Hydrolase"/>
    <property type="match status" value="1"/>
</dbReference>
<dbReference type="PATRIC" id="fig|408015.6.peg.5538"/>
<keyword evidence="1" id="KW-0378">Hydrolase</keyword>
<evidence type="ECO:0000313" key="1">
    <source>
        <dbReference type="EMBL" id="AKG46852.1"/>
    </source>
</evidence>
<protein>
    <submittedName>
        <fullName evidence="1">HAD-superfamily hydrolase</fullName>
    </submittedName>
</protein>